<dbReference type="InterPro" id="IPR035996">
    <property type="entry name" value="4pyrrol_Methylase_sf"/>
</dbReference>
<dbReference type="InterPro" id="IPR050161">
    <property type="entry name" value="Siro_Cobalamin_biosynth"/>
</dbReference>
<dbReference type="PROSITE" id="PS00840">
    <property type="entry name" value="SUMT_2"/>
    <property type="match status" value="1"/>
</dbReference>
<dbReference type="AlphaFoldDB" id="A0A7I8D953"/>
<dbReference type="InterPro" id="IPR000878">
    <property type="entry name" value="4pyrrol_Mease"/>
</dbReference>
<keyword evidence="5 9" id="KW-0808">Transferase</keyword>
<dbReference type="GO" id="GO:0032259">
    <property type="term" value="P:methylation"/>
    <property type="evidence" value="ECO:0007669"/>
    <property type="project" value="UniProtKB-KW"/>
</dbReference>
<evidence type="ECO:0000313" key="12">
    <source>
        <dbReference type="EMBL" id="BCJ85050.1"/>
    </source>
</evidence>
<dbReference type="Gene3D" id="3.40.1010.10">
    <property type="entry name" value="Cobalt-precorrin-4 Transmethylase, Domain 1"/>
    <property type="match status" value="1"/>
</dbReference>
<evidence type="ECO:0000256" key="1">
    <source>
        <dbReference type="ARBA" id="ARBA00005879"/>
    </source>
</evidence>
<organism evidence="12 13">
    <name type="scientific">Effusibacillus dendaii</name>
    <dbReference type="NCBI Taxonomy" id="2743772"/>
    <lineage>
        <taxon>Bacteria</taxon>
        <taxon>Bacillati</taxon>
        <taxon>Bacillota</taxon>
        <taxon>Bacilli</taxon>
        <taxon>Bacillales</taxon>
        <taxon>Alicyclobacillaceae</taxon>
        <taxon>Effusibacillus</taxon>
    </lineage>
</organism>
<dbReference type="EMBL" id="AP023366">
    <property type="protein sequence ID" value="BCJ85050.1"/>
    <property type="molecule type" value="Genomic_DNA"/>
</dbReference>
<dbReference type="PANTHER" id="PTHR45790:SF3">
    <property type="entry name" value="S-ADENOSYL-L-METHIONINE-DEPENDENT UROPORPHYRINOGEN III METHYLTRANSFERASE, CHLOROPLASTIC"/>
    <property type="match status" value="1"/>
</dbReference>
<dbReference type="GO" id="GO:0004851">
    <property type="term" value="F:uroporphyrin-III C-methyltransferase activity"/>
    <property type="evidence" value="ECO:0007669"/>
    <property type="project" value="UniProtKB-EC"/>
</dbReference>
<dbReference type="InterPro" id="IPR003754">
    <property type="entry name" value="4pyrrol_synth_uPrphyn_synth"/>
</dbReference>
<comment type="similarity">
    <text evidence="1 9">Belongs to the precorrin methyltransferase family.</text>
</comment>
<evidence type="ECO:0000256" key="4">
    <source>
        <dbReference type="ARBA" id="ARBA00022603"/>
    </source>
</evidence>
<dbReference type="Gene3D" id="3.40.50.10090">
    <property type="match status" value="2"/>
</dbReference>
<dbReference type="RefSeq" id="WP_200759219.1">
    <property type="nucleotide sequence ID" value="NZ_AP023366.1"/>
</dbReference>
<name>A0A7I8D953_9BACL</name>
<dbReference type="PANTHER" id="PTHR45790">
    <property type="entry name" value="SIROHEME SYNTHASE-RELATED"/>
    <property type="match status" value="1"/>
</dbReference>
<dbReference type="InterPro" id="IPR003043">
    <property type="entry name" value="Uropor_MeTrfase_CS"/>
</dbReference>
<dbReference type="Pfam" id="PF02602">
    <property type="entry name" value="HEM4"/>
    <property type="match status" value="1"/>
</dbReference>
<protein>
    <recommendedName>
        <fullName evidence="3">Uroporphyrinogen-III C-methyltransferase</fullName>
        <ecNumber evidence="2">2.1.1.107</ecNumber>
    </recommendedName>
    <alternativeName>
        <fullName evidence="8">Uroporphyrinogen III methylase</fullName>
    </alternativeName>
</protein>
<dbReference type="FunFam" id="3.40.1010.10:FF:000001">
    <property type="entry name" value="Siroheme synthase"/>
    <property type="match status" value="1"/>
</dbReference>
<dbReference type="CDD" id="cd11642">
    <property type="entry name" value="SUMT"/>
    <property type="match status" value="1"/>
</dbReference>
<reference evidence="12 13" key="1">
    <citation type="submission" date="2020-08" db="EMBL/GenBank/DDBJ databases">
        <title>Complete Genome Sequence of Effusibacillus dendaii Strain skT53, Isolated from Farmland soil.</title>
        <authorList>
            <person name="Konishi T."/>
            <person name="Kawasaki H."/>
        </authorList>
    </citation>
    <scope>NUCLEOTIDE SEQUENCE [LARGE SCALE GENOMIC DNA]</scope>
    <source>
        <strain evidence="13">skT53</strain>
    </source>
</reference>
<evidence type="ECO:0000256" key="2">
    <source>
        <dbReference type="ARBA" id="ARBA00012162"/>
    </source>
</evidence>
<dbReference type="SUPFAM" id="SSF53790">
    <property type="entry name" value="Tetrapyrrole methylase"/>
    <property type="match status" value="1"/>
</dbReference>
<dbReference type="CDD" id="cd06578">
    <property type="entry name" value="HemD"/>
    <property type="match status" value="1"/>
</dbReference>
<dbReference type="SUPFAM" id="SSF69618">
    <property type="entry name" value="HemD-like"/>
    <property type="match status" value="1"/>
</dbReference>
<sequence>MAGGKVYLVGAGPGDPNLITVKGLQAIQAADVIVYDRLVSPRLLAMAPAEAERIDVGKSPAAAKIPQEQINLLLAEKAKQGKTVVRLKGGDPAVFGRVGEEMATLAEHGVEYEVIPGISSAIGVPIHAGIPVTYRGIAASFAVVTAHDAADDDHSGIHWEQLAMAADTLIFLMGVGRLSAIAERLMRYGRSPETPAALIRWGTWAEQETIAGTLADIAERAAQANFQNPAIIVVGNVVRLRDKLAWMEKKPLFGKRVLVTRARSQAGELASKIEQLGGEVYEFPVIRLAPPTDWQPVDQALSRLESFDWLIFTSVNGVEFFFGRMRETAIDIRRLRGKIAAVGSVTEQALRQRGIIPDLMPDQFIADELLTVMQNKLRPGDRILLPTADIARKTLPDGLRQLGGEVTEIDVYQNQAVADDAEAVAEMLANGRIDVLTFTSSSTVKNFVKAMQGQDLPKLLARVQVASIGPVTTETAAKLGVRVDVQAEPHTIDGLVEAIVNGFRWA</sequence>
<dbReference type="Pfam" id="PF00590">
    <property type="entry name" value="TP_methylase"/>
    <property type="match status" value="1"/>
</dbReference>
<keyword evidence="7" id="KW-0627">Porphyrin biosynthesis</keyword>
<evidence type="ECO:0000256" key="6">
    <source>
        <dbReference type="ARBA" id="ARBA00022691"/>
    </source>
</evidence>
<dbReference type="InterPro" id="IPR036108">
    <property type="entry name" value="4pyrrol_syn_uPrphyn_synt_sf"/>
</dbReference>
<proteinExistence type="inferred from homology"/>
<evidence type="ECO:0000256" key="7">
    <source>
        <dbReference type="ARBA" id="ARBA00023244"/>
    </source>
</evidence>
<dbReference type="EC" id="2.1.1.107" evidence="2"/>
<dbReference type="NCBIfam" id="NF004790">
    <property type="entry name" value="PRK06136.1"/>
    <property type="match status" value="1"/>
</dbReference>
<dbReference type="FunFam" id="3.30.950.10:FF:000001">
    <property type="entry name" value="Siroheme synthase"/>
    <property type="match status" value="1"/>
</dbReference>
<dbReference type="PROSITE" id="PS00839">
    <property type="entry name" value="SUMT_1"/>
    <property type="match status" value="1"/>
</dbReference>
<feature type="domain" description="Tetrapyrrole methylase" evidence="10">
    <location>
        <begin position="5"/>
        <end position="217"/>
    </location>
</feature>
<dbReference type="GO" id="GO:0019354">
    <property type="term" value="P:siroheme biosynthetic process"/>
    <property type="evidence" value="ECO:0007669"/>
    <property type="project" value="InterPro"/>
</dbReference>
<evidence type="ECO:0000256" key="9">
    <source>
        <dbReference type="RuleBase" id="RU003960"/>
    </source>
</evidence>
<dbReference type="KEGG" id="eff:skT53_00350"/>
<keyword evidence="13" id="KW-1185">Reference proteome</keyword>
<accession>A0A7I8D953</accession>
<dbReference type="NCBIfam" id="TIGR01469">
    <property type="entry name" value="cobA_cysG_Cterm"/>
    <property type="match status" value="1"/>
</dbReference>
<gene>
    <name evidence="12" type="ORF">skT53_00350</name>
</gene>
<evidence type="ECO:0000256" key="3">
    <source>
        <dbReference type="ARBA" id="ARBA00018323"/>
    </source>
</evidence>
<evidence type="ECO:0000259" key="11">
    <source>
        <dbReference type="Pfam" id="PF02602"/>
    </source>
</evidence>
<dbReference type="InterPro" id="IPR014777">
    <property type="entry name" value="4pyrrole_Mease_sub1"/>
</dbReference>
<feature type="domain" description="Tetrapyrrole biosynthesis uroporphyrinogen III synthase" evidence="11">
    <location>
        <begin position="268"/>
        <end position="497"/>
    </location>
</feature>
<keyword evidence="4 9" id="KW-0489">Methyltransferase</keyword>
<evidence type="ECO:0000256" key="8">
    <source>
        <dbReference type="ARBA" id="ARBA00079776"/>
    </source>
</evidence>
<evidence type="ECO:0000256" key="5">
    <source>
        <dbReference type="ARBA" id="ARBA00022679"/>
    </source>
</evidence>
<keyword evidence="6" id="KW-0949">S-adenosyl-L-methionine</keyword>
<dbReference type="Proteomes" id="UP000593802">
    <property type="component" value="Chromosome"/>
</dbReference>
<evidence type="ECO:0000313" key="13">
    <source>
        <dbReference type="Proteomes" id="UP000593802"/>
    </source>
</evidence>
<dbReference type="FunFam" id="3.40.50.10090:FF:000001">
    <property type="entry name" value="Bifunctional uroporphyrinogen-III C-methyltransferase/uroporphyrinogen-III synthase"/>
    <property type="match status" value="1"/>
</dbReference>
<dbReference type="GO" id="GO:0004852">
    <property type="term" value="F:uroporphyrinogen-III synthase activity"/>
    <property type="evidence" value="ECO:0007669"/>
    <property type="project" value="InterPro"/>
</dbReference>
<dbReference type="InterPro" id="IPR014776">
    <property type="entry name" value="4pyrrole_Mease_sub2"/>
</dbReference>
<dbReference type="InterPro" id="IPR006366">
    <property type="entry name" value="CobA/CysG_C"/>
</dbReference>
<dbReference type="Gene3D" id="3.30.950.10">
    <property type="entry name" value="Methyltransferase, Cobalt-precorrin-4 Transmethylase, Domain 2"/>
    <property type="match status" value="1"/>
</dbReference>
<evidence type="ECO:0000259" key="10">
    <source>
        <dbReference type="Pfam" id="PF00590"/>
    </source>
</evidence>